<keyword evidence="4 5" id="KW-0539">Nucleus</keyword>
<protein>
    <submittedName>
        <fullName evidence="9">POU domain, class 3, transcription factor 2</fullName>
    </submittedName>
</protein>
<dbReference type="SUPFAM" id="SSF46689">
    <property type="entry name" value="Homeodomain-like"/>
    <property type="match status" value="1"/>
</dbReference>
<dbReference type="Gene3D" id="1.10.10.60">
    <property type="entry name" value="Homeodomain-like"/>
    <property type="match status" value="1"/>
</dbReference>
<dbReference type="Proteomes" id="UP000009328">
    <property type="component" value="Unassembled WGS sequence"/>
</dbReference>
<comment type="caution">
    <text evidence="9">The sequence shown here is derived from an EMBL/GenBank/DDBJ whole genome shotgun (WGS) entry which is preliminary data.</text>
</comment>
<name>K0KLB9_WICCF</name>
<organism evidence="9 10">
    <name type="scientific">Wickerhamomyces ciferrii (strain ATCC 14091 / BCRC 22168 / CBS 111 / JCM 3599 / NBRC 0793 / NRRL Y-1031 F-60-10)</name>
    <name type="common">Yeast</name>
    <name type="synonym">Pichia ciferrii</name>
    <dbReference type="NCBI Taxonomy" id="1206466"/>
    <lineage>
        <taxon>Eukaryota</taxon>
        <taxon>Fungi</taxon>
        <taxon>Dikarya</taxon>
        <taxon>Ascomycota</taxon>
        <taxon>Saccharomycotina</taxon>
        <taxon>Saccharomycetes</taxon>
        <taxon>Phaffomycetales</taxon>
        <taxon>Wickerhamomycetaceae</taxon>
        <taxon>Wickerhamomyces</taxon>
    </lineage>
</organism>
<evidence type="ECO:0000256" key="5">
    <source>
        <dbReference type="PROSITE-ProRule" id="PRU00108"/>
    </source>
</evidence>
<dbReference type="eggNOG" id="ENOG502SCEX">
    <property type="taxonomic scope" value="Eukaryota"/>
</dbReference>
<keyword evidence="3 5" id="KW-0371">Homeobox</keyword>
<evidence type="ECO:0000313" key="10">
    <source>
        <dbReference type="Proteomes" id="UP000009328"/>
    </source>
</evidence>
<dbReference type="FunCoup" id="K0KLB9">
    <property type="interactions" value="178"/>
</dbReference>
<reference evidence="9 10" key="1">
    <citation type="journal article" date="2012" name="Eukaryot. Cell">
        <title>Draft genome sequence of Wickerhamomyces ciferrii NRRL Y-1031 F-60-10.</title>
        <authorList>
            <person name="Schneider J."/>
            <person name="Andrea H."/>
            <person name="Blom J."/>
            <person name="Jaenicke S."/>
            <person name="Ruckert C."/>
            <person name="Schorsch C."/>
            <person name="Szczepanowski R."/>
            <person name="Farwick M."/>
            <person name="Goesmann A."/>
            <person name="Puhler A."/>
            <person name="Schaffer S."/>
            <person name="Tauch A."/>
            <person name="Kohler T."/>
            <person name="Brinkrolf K."/>
        </authorList>
    </citation>
    <scope>NUCLEOTIDE SEQUENCE [LARGE SCALE GENOMIC DNA]</scope>
    <source>
        <strain evidence="10">ATCC 14091 / BCRC 22168 / CBS 111 / JCM 3599 / NBRC 0793 / NRRL Y-1031 F-60-10</strain>
    </source>
</reference>
<evidence type="ECO:0000259" key="8">
    <source>
        <dbReference type="PROSITE" id="PS50071"/>
    </source>
</evidence>
<dbReference type="Pfam" id="PF00046">
    <property type="entry name" value="Homeodomain"/>
    <property type="match status" value="1"/>
</dbReference>
<evidence type="ECO:0000256" key="3">
    <source>
        <dbReference type="ARBA" id="ARBA00023155"/>
    </source>
</evidence>
<dbReference type="InterPro" id="IPR009057">
    <property type="entry name" value="Homeodomain-like_sf"/>
</dbReference>
<evidence type="ECO:0000256" key="4">
    <source>
        <dbReference type="ARBA" id="ARBA00023242"/>
    </source>
</evidence>
<dbReference type="HOGENOM" id="CLU_1300548_0_0_1"/>
<dbReference type="InParanoid" id="K0KLB9"/>
<feature type="compositionally biased region" description="Low complexity" evidence="7">
    <location>
        <begin position="1"/>
        <end position="12"/>
    </location>
</feature>
<feature type="region of interest" description="Disordered" evidence="7">
    <location>
        <begin position="1"/>
        <end position="21"/>
    </location>
</feature>
<dbReference type="CDD" id="cd00086">
    <property type="entry name" value="homeodomain"/>
    <property type="match status" value="1"/>
</dbReference>
<sequence>MEPSESSSPQQQMVTPDGSSFDESIEQLNSLVEFSSKFSGNNKVTYDTLLIDDPFKKSEIQKIVHKDYRTSITTLMDEFEKSLERLSYISREKVLKTYRKAIEAEIEETICKNEKQSMSKLQELYGEAQLELDLKNSLNNSIANSPSASDYIRREGSSEASKNKKRTSIPKETKTFLESVFNSKRTPNSRERQLIAEKCGLTPVQVRVWVSY</sequence>
<gene>
    <name evidence="9" type="ORF">BN7_1723</name>
</gene>
<dbReference type="SMART" id="SM00389">
    <property type="entry name" value="HOX"/>
    <property type="match status" value="1"/>
</dbReference>
<evidence type="ECO:0000256" key="1">
    <source>
        <dbReference type="ARBA" id="ARBA00004123"/>
    </source>
</evidence>
<comment type="subcellular location">
    <subcellularLocation>
        <location evidence="1 5 6">Nucleus</location>
    </subcellularLocation>
</comment>
<accession>K0KLB9</accession>
<dbReference type="AlphaFoldDB" id="K0KLB9"/>
<feature type="domain" description="Homeobox" evidence="8">
    <location>
        <begin position="160"/>
        <end position="212"/>
    </location>
</feature>
<dbReference type="PRINTS" id="PR00028">
    <property type="entry name" value="POUDOMAIN"/>
</dbReference>
<evidence type="ECO:0000256" key="2">
    <source>
        <dbReference type="ARBA" id="ARBA00023125"/>
    </source>
</evidence>
<dbReference type="PROSITE" id="PS50071">
    <property type="entry name" value="HOMEOBOX_2"/>
    <property type="match status" value="1"/>
</dbReference>
<dbReference type="EMBL" id="CAIF01000039">
    <property type="protein sequence ID" value="CCH42179.1"/>
    <property type="molecule type" value="Genomic_DNA"/>
</dbReference>
<evidence type="ECO:0000256" key="6">
    <source>
        <dbReference type="RuleBase" id="RU000682"/>
    </source>
</evidence>
<evidence type="ECO:0000256" key="7">
    <source>
        <dbReference type="SAM" id="MobiDB-lite"/>
    </source>
</evidence>
<evidence type="ECO:0000313" key="9">
    <source>
        <dbReference type="EMBL" id="CCH42179.1"/>
    </source>
</evidence>
<proteinExistence type="predicted"/>
<dbReference type="InterPro" id="IPR013847">
    <property type="entry name" value="POU"/>
</dbReference>
<dbReference type="GO" id="GO:0003677">
    <property type="term" value="F:DNA binding"/>
    <property type="evidence" value="ECO:0007669"/>
    <property type="project" value="UniProtKB-UniRule"/>
</dbReference>
<dbReference type="InterPro" id="IPR001356">
    <property type="entry name" value="HD"/>
</dbReference>
<dbReference type="GO" id="GO:0005634">
    <property type="term" value="C:nucleus"/>
    <property type="evidence" value="ECO:0007669"/>
    <property type="project" value="UniProtKB-SubCell"/>
</dbReference>
<keyword evidence="2 5" id="KW-0238">DNA-binding</keyword>
<keyword evidence="10" id="KW-1185">Reference proteome</keyword>
<feature type="region of interest" description="Disordered" evidence="7">
    <location>
        <begin position="145"/>
        <end position="169"/>
    </location>
</feature>